<gene>
    <name evidence="3" type="primary">tnsB</name>
    <name evidence="3" type="ORF">AW0309160_01046</name>
</gene>
<dbReference type="InterPro" id="IPR011856">
    <property type="entry name" value="tRNA_endonuc-like_dom_sf"/>
</dbReference>
<evidence type="ECO:0000256" key="1">
    <source>
        <dbReference type="SAM" id="MobiDB-lite"/>
    </source>
</evidence>
<evidence type="ECO:0000259" key="2">
    <source>
        <dbReference type="PROSITE" id="PS50994"/>
    </source>
</evidence>
<dbReference type="GO" id="GO:0003676">
    <property type="term" value="F:nucleic acid binding"/>
    <property type="evidence" value="ECO:0007669"/>
    <property type="project" value="InterPro"/>
</dbReference>
<dbReference type="Gene3D" id="3.40.1350.10">
    <property type="match status" value="1"/>
</dbReference>
<dbReference type="InterPro" id="IPR001584">
    <property type="entry name" value="Integrase_cat-core"/>
</dbReference>
<dbReference type="GO" id="GO:0015074">
    <property type="term" value="P:DNA integration"/>
    <property type="evidence" value="ECO:0007669"/>
    <property type="project" value="InterPro"/>
</dbReference>
<dbReference type="SUPFAM" id="SSF53098">
    <property type="entry name" value="Ribonuclease H-like"/>
    <property type="match status" value="1"/>
</dbReference>
<dbReference type="Pfam" id="PF09299">
    <property type="entry name" value="Mu-transpos_C"/>
    <property type="match status" value="1"/>
</dbReference>
<reference evidence="3" key="1">
    <citation type="submission" date="2019-09" db="EMBL/GenBank/DDBJ databases">
        <authorList>
            <person name="Hjerde E."/>
        </authorList>
    </citation>
    <scope>NUCLEOTIDE SEQUENCE</scope>
    <source>
        <strain evidence="3">06/09/160</strain>
    </source>
</reference>
<organism evidence="3">
    <name type="scientific">Aliivibrio wodanis</name>
    <dbReference type="NCBI Taxonomy" id="80852"/>
    <lineage>
        <taxon>Bacteria</taxon>
        <taxon>Pseudomonadati</taxon>
        <taxon>Pseudomonadota</taxon>
        <taxon>Gammaproteobacteria</taxon>
        <taxon>Vibrionales</taxon>
        <taxon>Vibrionaceae</taxon>
        <taxon>Aliivibrio</taxon>
    </lineage>
</organism>
<feature type="compositionally biased region" description="Polar residues" evidence="1">
    <location>
        <begin position="789"/>
        <end position="801"/>
    </location>
</feature>
<accession>A0A5Q4YZE1</accession>
<dbReference type="InterPro" id="IPR036397">
    <property type="entry name" value="RNaseH_sf"/>
</dbReference>
<dbReference type="InterPro" id="IPR012337">
    <property type="entry name" value="RNaseH-like_sf"/>
</dbReference>
<dbReference type="Pfam" id="PF08722">
    <property type="entry name" value="Tn7_TnsA-like_N"/>
    <property type="match status" value="1"/>
</dbReference>
<dbReference type="PROSITE" id="PS50994">
    <property type="entry name" value="INTEGRASE"/>
    <property type="match status" value="1"/>
</dbReference>
<dbReference type="EMBL" id="LR721750">
    <property type="protein sequence ID" value="VVV03663.1"/>
    <property type="molecule type" value="Genomic_DNA"/>
</dbReference>
<feature type="domain" description="Integrase catalytic" evidence="2">
    <location>
        <begin position="419"/>
        <end position="624"/>
    </location>
</feature>
<dbReference type="InterPro" id="IPR015378">
    <property type="entry name" value="Transposase-like_Mu_C"/>
</dbReference>
<dbReference type="Gene3D" id="3.30.420.10">
    <property type="entry name" value="Ribonuclease H-like superfamily/Ribonuclease H"/>
    <property type="match status" value="1"/>
</dbReference>
<evidence type="ECO:0000313" key="3">
    <source>
        <dbReference type="EMBL" id="VVV03663.1"/>
    </source>
</evidence>
<sequence length="829" mass="95730">MYVRTLKQSQVKNISKFMSLKNDSIIRTESMLEFDMCFHLEYSPDVVSFESQPQGFHYEYQGKRLPYTPDFLITHSSGQQQLLEVKPLSKTQCPDFQSKFIQKQQAAQKLNLSLILITEKQIRTGHLLNNFKLLHRYAGLHSISATQKSIINLIQTVNKIQINQIAHRLNISNGEVLAGVLSWLSKGTLQTVYTNEMINGNSIVSLGLSMDIEFPFTDEFQKILTTQSYPAEITNDKKTEVLTPSLDSYDDAIKAEVLRRISFLRWIKPRLKGGWTEKNLTPLLNDAEIDLKVSAPKWRTLAEWHKNYHKSGEKVSSLIPKHSHKGNKNMNTDSDFLITKAINEKYLTLNRCSISQTFKYYCDLVIIENRSIPTKKIKLVSQRTFYNRINALPKYDVALKRYGKRYADINYRTVDKMITATRPLERVEIDHTPLDLILLDDTLEIPLGRPYLTILIDSYSKCIVGYNLSFRPPSFESIRHAFCNACLDKSLITQQYPHLQHDWPVAGKIENLVVDNGAEFWSNSLEDSLLPFATNILYNKVGEPWMKPLVEKFFDLLNKGLVHSLPGTTRSRIEQLKGYNPKKDAAITFSLFLELFHTWIIDIYHMTSDTRETAVPYFKWQEGVTALPPLTYTDEEAQQLRIELGILNTRTVRLGGIFLHGLRYESEELSEYRKIWGAIDKNNLTLKTKTDPSDISHIFVYLTNESRYIKVPCITDISYTSGLTLFQHQTAQKLQRTKTRLQIDHEKLADSRMYVENRIAEEVEKIKSNKKRTAKTTHASKIARHQDIGSHTQKSIQVPNEQSEIKKLNKNEHDVLNGWDEQHDDLEGF</sequence>
<dbReference type="AlphaFoldDB" id="A0A5Q4YZE1"/>
<proteinExistence type="predicted"/>
<name>A0A5Q4YZE1_9GAMM</name>
<protein>
    <submittedName>
        <fullName evidence="3">Transposon Tn7 transposition protein TnsB</fullName>
    </submittedName>
</protein>
<feature type="region of interest" description="Disordered" evidence="1">
    <location>
        <begin position="768"/>
        <end position="801"/>
    </location>
</feature>
<dbReference type="InterPro" id="IPR014833">
    <property type="entry name" value="TnsA_N"/>
</dbReference>